<name>A0A0J1BGJ1_RHOIS</name>
<dbReference type="AlphaFoldDB" id="A0A0J1BGJ1"/>
<gene>
    <name evidence="1" type="ORF">RISK_002295</name>
</gene>
<dbReference type="Proteomes" id="UP000036367">
    <property type="component" value="Unassembled WGS sequence"/>
</dbReference>
<dbReference type="STRING" id="595434.RISK_002295"/>
<sequence length="50" mass="5315">MSVLFHSLDHESQNANTQTISETISPIEAAVLQSVDASDRTSRTTLGAPS</sequence>
<dbReference type="RefSeq" id="WP_160311423.1">
    <property type="nucleotide sequence ID" value="NZ_LECT01000017.1"/>
</dbReference>
<organism evidence="1 2">
    <name type="scientific">Rhodopirellula islandica</name>
    <dbReference type="NCBI Taxonomy" id="595434"/>
    <lineage>
        <taxon>Bacteria</taxon>
        <taxon>Pseudomonadati</taxon>
        <taxon>Planctomycetota</taxon>
        <taxon>Planctomycetia</taxon>
        <taxon>Pirellulales</taxon>
        <taxon>Pirellulaceae</taxon>
        <taxon>Rhodopirellula</taxon>
    </lineage>
</organism>
<dbReference type="PATRIC" id="fig|595434.4.peg.2190"/>
<accession>A0A0J1BGJ1</accession>
<proteinExistence type="predicted"/>
<reference evidence="1" key="1">
    <citation type="submission" date="2015-05" db="EMBL/GenBank/DDBJ databases">
        <title>Permanent draft genome of Rhodopirellula islandicus K833.</title>
        <authorList>
            <person name="Kizina J."/>
            <person name="Richter M."/>
            <person name="Glockner F.O."/>
            <person name="Harder J."/>
        </authorList>
    </citation>
    <scope>NUCLEOTIDE SEQUENCE [LARGE SCALE GENOMIC DNA]</scope>
    <source>
        <strain evidence="1">K833</strain>
    </source>
</reference>
<dbReference type="EMBL" id="LECT01000017">
    <property type="protein sequence ID" value="KLU05663.1"/>
    <property type="molecule type" value="Genomic_DNA"/>
</dbReference>
<evidence type="ECO:0000313" key="2">
    <source>
        <dbReference type="Proteomes" id="UP000036367"/>
    </source>
</evidence>
<protein>
    <submittedName>
        <fullName evidence="1">Uncharacterized protein</fullName>
    </submittedName>
</protein>
<keyword evidence="2" id="KW-1185">Reference proteome</keyword>
<comment type="caution">
    <text evidence="1">The sequence shown here is derived from an EMBL/GenBank/DDBJ whole genome shotgun (WGS) entry which is preliminary data.</text>
</comment>
<evidence type="ECO:0000313" key="1">
    <source>
        <dbReference type="EMBL" id="KLU05663.1"/>
    </source>
</evidence>